<dbReference type="EMBL" id="CP036432">
    <property type="protein sequence ID" value="QDV88836.1"/>
    <property type="molecule type" value="Genomic_DNA"/>
</dbReference>
<dbReference type="InterPro" id="IPR011444">
    <property type="entry name" value="DUF1549"/>
</dbReference>
<evidence type="ECO:0000256" key="1">
    <source>
        <dbReference type="SAM" id="SignalP"/>
    </source>
</evidence>
<dbReference type="InterPro" id="IPR022655">
    <property type="entry name" value="DUF1553"/>
</dbReference>
<evidence type="ECO:0000313" key="4">
    <source>
        <dbReference type="EMBL" id="QDV88836.1"/>
    </source>
</evidence>
<gene>
    <name evidence="4" type="ORF">TBK1r_78710</name>
</gene>
<feature type="domain" description="DUF1553" evidence="3">
    <location>
        <begin position="568"/>
        <end position="793"/>
    </location>
</feature>
<keyword evidence="5" id="KW-1185">Reference proteome</keyword>
<dbReference type="SUPFAM" id="SSF49373">
    <property type="entry name" value="Invasin/intimin cell-adhesion fragments"/>
    <property type="match status" value="1"/>
</dbReference>
<dbReference type="PANTHER" id="PTHR35889">
    <property type="entry name" value="CYCLOINULO-OLIGOSACCHARIDE FRUCTANOTRANSFERASE-RELATED"/>
    <property type="match status" value="1"/>
</dbReference>
<dbReference type="PANTHER" id="PTHR35889:SF3">
    <property type="entry name" value="F-BOX DOMAIN-CONTAINING PROTEIN"/>
    <property type="match status" value="1"/>
</dbReference>
<feature type="signal peptide" evidence="1">
    <location>
        <begin position="1"/>
        <end position="28"/>
    </location>
</feature>
<evidence type="ECO:0008006" key="6">
    <source>
        <dbReference type="Google" id="ProtNLM"/>
    </source>
</evidence>
<keyword evidence="1" id="KW-0732">Signal</keyword>
<feature type="domain" description="DUF1549" evidence="2">
    <location>
        <begin position="339"/>
        <end position="521"/>
    </location>
</feature>
<dbReference type="Gene3D" id="2.60.40.1080">
    <property type="match status" value="2"/>
</dbReference>
<evidence type="ECO:0000313" key="5">
    <source>
        <dbReference type="Proteomes" id="UP000318081"/>
    </source>
</evidence>
<name>A0ABX5Y5P1_9BACT</name>
<proteinExistence type="predicted"/>
<sequence>MQSQIIVMKSQHFLALAALIAVVTAVPAAEPASLTETRVPVSIRVYPPNVDLTNARDHQSVIVQSVFADGITEDVTDQTTFSIGDTTLARLESNVVYPQSDGSTELKVEYASHQAVLPVLVKDSGVQPPVSFKLDVMPIFMRAGCNTGSCHGAARGKDGFMLSLFGYDPDGDHFRLTRQFPGRRINLSLPEESLLIQKSVGSVPHTGGQRFAMESEYAQTLLRWHQAGAVNDPGEVPRVTKVEVFPETAVLDGEGTTQRVSVRAHYSDGTDRDVTSLASFLSNNDNSAPISADGMVTAANRGEAFIMARFDTHTVGSHVIVLPKDLQFQWNDAKDFNYIDTHIHAKLRKLRINPSDICSDEEYLRRATLDIVGMLPTIEEYERFVADDDPKKRDKLVDELLDRKEFVELWVMKWAELLMIRTTQQIAYKPMLRYYNWLQEKLAAEVPIDKMVQELLSASGGTFENAATNYYQMETDPLKVSENVAQVFMGMRIQCAQCHNHPFDRWTMDDYYSFAAFFSQIGRKQAEDPRETIVFNSGGGEVKHPVDGRVMAPKFLGSDAPDVAGKDRRAVMADWLASKDNPYFAPNLANIVWNHFFGKGIINEVDDVRVSNPPVNAELMAALSESFIEYNYDFKRLVRDICTSRTYQLSTATNETNKRDDRNFSHASLRRIRSEILLDSITQATDTKNKFAGLPLGARAVQISNGNTSTYFLTSFGRATRASVCSCEVQIEPNLSQALHLLNGETVGGKIGEGKLIEKRLAEGKQPAEIVDELYVRCLTRKPTDIEKQKLGEAIATSPDIKVTLEDIFWALLNSREFVFNH</sequence>
<protein>
    <recommendedName>
        <fullName evidence="6">Bacterial Ig-like domain (Group 2)</fullName>
    </recommendedName>
</protein>
<dbReference type="InterPro" id="IPR008964">
    <property type="entry name" value="Invasin/intimin_cell_adhesion"/>
</dbReference>
<accession>A0ABX5Y5P1</accession>
<evidence type="ECO:0000259" key="3">
    <source>
        <dbReference type="Pfam" id="PF07587"/>
    </source>
</evidence>
<dbReference type="Pfam" id="PF07583">
    <property type="entry name" value="PSCyt2"/>
    <property type="match status" value="1"/>
</dbReference>
<feature type="chain" id="PRO_5045619214" description="Bacterial Ig-like domain (Group 2)" evidence="1">
    <location>
        <begin position="29"/>
        <end position="822"/>
    </location>
</feature>
<evidence type="ECO:0000259" key="2">
    <source>
        <dbReference type="Pfam" id="PF07583"/>
    </source>
</evidence>
<dbReference type="Pfam" id="PF07587">
    <property type="entry name" value="PSD1"/>
    <property type="match status" value="1"/>
</dbReference>
<reference evidence="4 5" key="1">
    <citation type="submission" date="2019-02" db="EMBL/GenBank/DDBJ databases">
        <title>Deep-cultivation of Planctomycetes and their phenomic and genomic characterization uncovers novel biology.</title>
        <authorList>
            <person name="Wiegand S."/>
            <person name="Jogler M."/>
            <person name="Boedeker C."/>
            <person name="Pinto D."/>
            <person name="Vollmers J."/>
            <person name="Rivas-Marin E."/>
            <person name="Kohn T."/>
            <person name="Peeters S.H."/>
            <person name="Heuer A."/>
            <person name="Rast P."/>
            <person name="Oberbeckmann S."/>
            <person name="Bunk B."/>
            <person name="Jeske O."/>
            <person name="Meyerdierks A."/>
            <person name="Storesund J.E."/>
            <person name="Kallscheuer N."/>
            <person name="Luecker S."/>
            <person name="Lage O.M."/>
            <person name="Pohl T."/>
            <person name="Merkel B.J."/>
            <person name="Hornburger P."/>
            <person name="Mueller R.-W."/>
            <person name="Bruemmer F."/>
            <person name="Labrenz M."/>
            <person name="Spormann A.M."/>
            <person name="Op den Camp H."/>
            <person name="Overmann J."/>
            <person name="Amann R."/>
            <person name="Jetten M.S.M."/>
            <person name="Mascher T."/>
            <person name="Medema M.H."/>
            <person name="Devos D.P."/>
            <person name="Kaster A.-K."/>
            <person name="Ovreas L."/>
            <person name="Rohde M."/>
            <person name="Galperin M.Y."/>
            <person name="Jogler C."/>
        </authorList>
    </citation>
    <scope>NUCLEOTIDE SEQUENCE [LARGE SCALE GENOMIC DNA]</scope>
    <source>
        <strain evidence="4 5">TBK1r</strain>
    </source>
</reference>
<organism evidence="4 5">
    <name type="scientific">Stieleria magnilauensis</name>
    <dbReference type="NCBI Taxonomy" id="2527963"/>
    <lineage>
        <taxon>Bacteria</taxon>
        <taxon>Pseudomonadati</taxon>
        <taxon>Planctomycetota</taxon>
        <taxon>Planctomycetia</taxon>
        <taxon>Pirellulales</taxon>
        <taxon>Pirellulaceae</taxon>
        <taxon>Stieleria</taxon>
    </lineage>
</organism>
<dbReference type="Proteomes" id="UP000318081">
    <property type="component" value="Chromosome"/>
</dbReference>